<evidence type="ECO:0000313" key="2">
    <source>
        <dbReference type="Proteomes" id="UP000265520"/>
    </source>
</evidence>
<dbReference type="AlphaFoldDB" id="A0A392TTX4"/>
<feature type="non-terminal residue" evidence="1">
    <location>
        <position position="53"/>
    </location>
</feature>
<organism evidence="1 2">
    <name type="scientific">Trifolium medium</name>
    <dbReference type="NCBI Taxonomy" id="97028"/>
    <lineage>
        <taxon>Eukaryota</taxon>
        <taxon>Viridiplantae</taxon>
        <taxon>Streptophyta</taxon>
        <taxon>Embryophyta</taxon>
        <taxon>Tracheophyta</taxon>
        <taxon>Spermatophyta</taxon>
        <taxon>Magnoliopsida</taxon>
        <taxon>eudicotyledons</taxon>
        <taxon>Gunneridae</taxon>
        <taxon>Pentapetalae</taxon>
        <taxon>rosids</taxon>
        <taxon>fabids</taxon>
        <taxon>Fabales</taxon>
        <taxon>Fabaceae</taxon>
        <taxon>Papilionoideae</taxon>
        <taxon>50 kb inversion clade</taxon>
        <taxon>NPAAA clade</taxon>
        <taxon>Hologalegina</taxon>
        <taxon>IRL clade</taxon>
        <taxon>Trifolieae</taxon>
        <taxon>Trifolium</taxon>
    </lineage>
</organism>
<dbReference type="Proteomes" id="UP000265520">
    <property type="component" value="Unassembled WGS sequence"/>
</dbReference>
<dbReference type="EMBL" id="LXQA010634411">
    <property type="protein sequence ID" value="MCI63295.1"/>
    <property type="molecule type" value="Genomic_DNA"/>
</dbReference>
<evidence type="ECO:0000313" key="1">
    <source>
        <dbReference type="EMBL" id="MCI63295.1"/>
    </source>
</evidence>
<keyword evidence="2" id="KW-1185">Reference proteome</keyword>
<accession>A0A392TTX4</accession>
<comment type="caution">
    <text evidence="1">The sequence shown here is derived from an EMBL/GenBank/DDBJ whole genome shotgun (WGS) entry which is preliminary data.</text>
</comment>
<protein>
    <submittedName>
        <fullName evidence="1">Uncharacterized protein</fullName>
    </submittedName>
</protein>
<reference evidence="1 2" key="1">
    <citation type="journal article" date="2018" name="Front. Plant Sci.">
        <title>Red Clover (Trifolium pratense) and Zigzag Clover (T. medium) - A Picture of Genomic Similarities and Differences.</title>
        <authorList>
            <person name="Dluhosova J."/>
            <person name="Istvanek J."/>
            <person name="Nedelnik J."/>
            <person name="Repkova J."/>
        </authorList>
    </citation>
    <scope>NUCLEOTIDE SEQUENCE [LARGE SCALE GENOMIC DNA]</scope>
    <source>
        <strain evidence="2">cv. 10/8</strain>
        <tissue evidence="1">Leaf</tissue>
    </source>
</reference>
<name>A0A392TTX4_9FABA</name>
<proteinExistence type="predicted"/>
<sequence>MMVDILKFEIPFINSSFDHYNNFQDDSVNHTNCLDILEQRETVAVSNIEKLQS</sequence>